<reference evidence="5 6" key="1">
    <citation type="submission" date="2021-08" db="EMBL/GenBank/DDBJ databases">
        <title>Thermococcus onnuriiensis IOH2.</title>
        <authorList>
            <person name="Park Y.-J."/>
        </authorList>
    </citation>
    <scope>NUCLEOTIDE SEQUENCE [LARGE SCALE GENOMIC DNA]</scope>
    <source>
        <strain evidence="5 6">IOH2</strain>
    </source>
</reference>
<dbReference type="InterPro" id="IPR000415">
    <property type="entry name" value="Nitroreductase-like"/>
</dbReference>
<dbReference type="PANTHER" id="PTHR23026:SF90">
    <property type="entry name" value="IODOTYROSINE DEIODINASE 1"/>
    <property type="match status" value="1"/>
</dbReference>
<dbReference type="Pfam" id="PF00881">
    <property type="entry name" value="Nitroreductase"/>
    <property type="match status" value="1"/>
</dbReference>
<keyword evidence="2" id="KW-0288">FMN</keyword>
<evidence type="ECO:0000313" key="6">
    <source>
        <dbReference type="Proteomes" id="UP001056425"/>
    </source>
</evidence>
<dbReference type="InterPro" id="IPR050627">
    <property type="entry name" value="Nitroreductase/BluB"/>
</dbReference>
<name>A0A9E7MBS9_9EURY</name>
<protein>
    <submittedName>
        <fullName evidence="5">Nitroreductase family protein</fullName>
    </submittedName>
</protein>
<evidence type="ECO:0000313" key="5">
    <source>
        <dbReference type="EMBL" id="USH00754.1"/>
    </source>
</evidence>
<gene>
    <name evidence="5" type="ORF">K1720_04805</name>
</gene>
<evidence type="ECO:0000256" key="1">
    <source>
        <dbReference type="ARBA" id="ARBA00022630"/>
    </source>
</evidence>
<keyword evidence="1" id="KW-0285">Flavoprotein</keyword>
<dbReference type="GeneID" id="72777640"/>
<evidence type="ECO:0000256" key="3">
    <source>
        <dbReference type="ARBA" id="ARBA00023002"/>
    </source>
</evidence>
<evidence type="ECO:0000259" key="4">
    <source>
        <dbReference type="Pfam" id="PF00881"/>
    </source>
</evidence>
<proteinExistence type="predicted"/>
<dbReference type="SUPFAM" id="SSF55469">
    <property type="entry name" value="FMN-dependent nitroreductase-like"/>
    <property type="match status" value="1"/>
</dbReference>
<keyword evidence="3" id="KW-0560">Oxidoreductase</keyword>
<feature type="domain" description="Nitroreductase" evidence="4">
    <location>
        <begin position="7"/>
        <end position="181"/>
    </location>
</feature>
<accession>A0A9E7MBS9</accession>
<dbReference type="KEGG" id="thei:K1720_04805"/>
<dbReference type="RefSeq" id="WP_251950332.1">
    <property type="nucleotide sequence ID" value="NZ_CP080572.1"/>
</dbReference>
<keyword evidence="6" id="KW-1185">Reference proteome</keyword>
<dbReference type="Proteomes" id="UP001056425">
    <property type="component" value="Chromosome"/>
</dbReference>
<dbReference type="AlphaFoldDB" id="A0A9E7MBS9"/>
<dbReference type="Gene3D" id="3.40.109.10">
    <property type="entry name" value="NADH Oxidase"/>
    <property type="match status" value="1"/>
</dbReference>
<organism evidence="5 6">
    <name type="scientific">Thermococcus argininiproducens</name>
    <dbReference type="NCBI Taxonomy" id="2866384"/>
    <lineage>
        <taxon>Archaea</taxon>
        <taxon>Methanobacteriati</taxon>
        <taxon>Methanobacteriota</taxon>
        <taxon>Thermococci</taxon>
        <taxon>Thermococcales</taxon>
        <taxon>Thermococcaceae</taxon>
        <taxon>Thermococcus</taxon>
    </lineage>
</organism>
<dbReference type="PANTHER" id="PTHR23026">
    <property type="entry name" value="NADPH NITROREDUCTASE"/>
    <property type="match status" value="1"/>
</dbReference>
<dbReference type="InterPro" id="IPR029479">
    <property type="entry name" value="Nitroreductase"/>
</dbReference>
<dbReference type="EMBL" id="CP080572">
    <property type="protein sequence ID" value="USH00754.1"/>
    <property type="molecule type" value="Genomic_DNA"/>
</dbReference>
<dbReference type="CDD" id="cd02062">
    <property type="entry name" value="Nitro_FMN_reductase"/>
    <property type="match status" value="1"/>
</dbReference>
<dbReference type="GO" id="GO:0016491">
    <property type="term" value="F:oxidoreductase activity"/>
    <property type="evidence" value="ECO:0007669"/>
    <property type="project" value="UniProtKB-KW"/>
</dbReference>
<sequence length="202" mass="23432">MELKEAISKRVSIRYYDNREVEEEKIKSLIEAAIRAPTASALENWLFVIYKSEQARKRIHEIMFESHIEYYQAQGLPEEKLEKLKSKILENGMYKAPMYIGVFIDKRIGILKDSRYSQLEFIWAIESAAGAIENLMLKAVELGLGTCYIGVTSFDKYQKELREMAGLEDNWYLVGLIPVGYPSEKIAPRRRRKSLDAIMRVV</sequence>
<evidence type="ECO:0000256" key="2">
    <source>
        <dbReference type="ARBA" id="ARBA00022643"/>
    </source>
</evidence>